<evidence type="ECO:0000256" key="1">
    <source>
        <dbReference type="SAM" id="MobiDB-lite"/>
    </source>
</evidence>
<evidence type="ECO:0000259" key="2">
    <source>
        <dbReference type="PROSITE" id="PS51831"/>
    </source>
</evidence>
<sequence length="246" mass="27642">MAAPELGYRDASLPCSDGQGWENLCRALADKRSRQEEELDWNLPADAPLPYRYRWEHVKDVVENARLLAQRLGADEDACVAAAWLHDIRKLEDQHGRRGAVEAVQVLKATDFPQHKIGTVDTAIRLHEGFSSGRRNKPLEPLEAAILWDADKLTKLGVPQLAHILGTARAMHLSQTERLELAESYTLEFVARTAESMNTEPALRVARMRYREMVAVVQTWRRQTEDPFGEPEEGDPQVPASSSTPA</sequence>
<evidence type="ECO:0000313" key="3">
    <source>
        <dbReference type="EMBL" id="MYD89315.1"/>
    </source>
</evidence>
<comment type="caution">
    <text evidence="3">The sequence shown here is derived from an EMBL/GenBank/DDBJ whole genome shotgun (WGS) entry which is preliminary data.</text>
</comment>
<dbReference type="PROSITE" id="PS51831">
    <property type="entry name" value="HD"/>
    <property type="match status" value="1"/>
</dbReference>
<dbReference type="AlphaFoldDB" id="A0A6B1DR91"/>
<protein>
    <submittedName>
        <fullName evidence="3">HD domain-containing protein</fullName>
    </submittedName>
</protein>
<feature type="region of interest" description="Disordered" evidence="1">
    <location>
        <begin position="223"/>
        <end position="246"/>
    </location>
</feature>
<name>A0A6B1DR91_9CHLR</name>
<reference evidence="3" key="1">
    <citation type="submission" date="2019-09" db="EMBL/GenBank/DDBJ databases">
        <title>Characterisation of the sponge microbiome using genome-centric metagenomics.</title>
        <authorList>
            <person name="Engelberts J.P."/>
            <person name="Robbins S.J."/>
            <person name="De Goeij J.M."/>
            <person name="Aranda M."/>
            <person name="Bell S.C."/>
            <person name="Webster N.S."/>
        </authorList>
    </citation>
    <scope>NUCLEOTIDE SEQUENCE</scope>
    <source>
        <strain evidence="3">SB0662_bin_9</strain>
    </source>
</reference>
<dbReference type="CDD" id="cd00077">
    <property type="entry name" value="HDc"/>
    <property type="match status" value="1"/>
</dbReference>
<accession>A0A6B1DR91</accession>
<gene>
    <name evidence="3" type="ORF">F4Y08_03100</name>
</gene>
<organism evidence="3">
    <name type="scientific">Caldilineaceae bacterium SB0662_bin_9</name>
    <dbReference type="NCBI Taxonomy" id="2605258"/>
    <lineage>
        <taxon>Bacteria</taxon>
        <taxon>Bacillati</taxon>
        <taxon>Chloroflexota</taxon>
        <taxon>Caldilineae</taxon>
        <taxon>Caldilineales</taxon>
        <taxon>Caldilineaceae</taxon>
    </lineage>
</organism>
<dbReference type="SUPFAM" id="SSF109604">
    <property type="entry name" value="HD-domain/PDEase-like"/>
    <property type="match status" value="1"/>
</dbReference>
<dbReference type="Gene3D" id="1.10.3210.10">
    <property type="entry name" value="Hypothetical protein af1432"/>
    <property type="match status" value="1"/>
</dbReference>
<proteinExistence type="predicted"/>
<dbReference type="Pfam" id="PF01966">
    <property type="entry name" value="HD"/>
    <property type="match status" value="1"/>
</dbReference>
<dbReference type="InterPro" id="IPR003607">
    <property type="entry name" value="HD/PDEase_dom"/>
</dbReference>
<dbReference type="InterPro" id="IPR006674">
    <property type="entry name" value="HD_domain"/>
</dbReference>
<dbReference type="EMBL" id="VXPY01000015">
    <property type="protein sequence ID" value="MYD89315.1"/>
    <property type="molecule type" value="Genomic_DNA"/>
</dbReference>
<feature type="domain" description="HD" evidence="2">
    <location>
        <begin position="54"/>
        <end position="156"/>
    </location>
</feature>